<dbReference type="EC" id="3.5.1.23" evidence="5"/>
<feature type="domain" description="Neutral/alkaline non-lysosomal ceramidase C-terminal" evidence="8">
    <location>
        <begin position="544"/>
        <end position="707"/>
    </location>
</feature>
<comment type="similarity">
    <text evidence="1 5">Belongs to the neutral ceramidase family.</text>
</comment>
<evidence type="ECO:0000259" key="7">
    <source>
        <dbReference type="Pfam" id="PF04734"/>
    </source>
</evidence>
<dbReference type="InterPro" id="IPR031331">
    <property type="entry name" value="NEUT/ALK_ceramidase_C"/>
</dbReference>
<evidence type="ECO:0000256" key="6">
    <source>
        <dbReference type="SAM" id="SignalP"/>
    </source>
</evidence>
<evidence type="ECO:0000256" key="1">
    <source>
        <dbReference type="ARBA" id="ARBA00009835"/>
    </source>
</evidence>
<dbReference type="PANTHER" id="PTHR12670">
    <property type="entry name" value="CERAMIDASE"/>
    <property type="match status" value="1"/>
</dbReference>
<comment type="caution">
    <text evidence="9">The sequence shown here is derived from an EMBL/GenBank/DDBJ whole genome shotgun (WGS) entry which is preliminary data.</text>
</comment>
<keyword evidence="4" id="KW-0479">Metal-binding</keyword>
<feature type="binding site" evidence="4">
    <location>
        <position position="472"/>
    </location>
    <ligand>
        <name>Zn(2+)</name>
        <dbReference type="ChEBI" id="CHEBI:29105"/>
    </ligand>
</feature>
<evidence type="ECO:0000259" key="8">
    <source>
        <dbReference type="Pfam" id="PF17048"/>
    </source>
</evidence>
<dbReference type="GO" id="GO:0017040">
    <property type="term" value="F:N-acylsphingosine amidohydrolase activity"/>
    <property type="evidence" value="ECO:0007669"/>
    <property type="project" value="UniProtKB-UniRule"/>
</dbReference>
<feature type="binding site" evidence="4">
    <location>
        <position position="225"/>
    </location>
    <ligand>
        <name>Zn(2+)</name>
        <dbReference type="ChEBI" id="CHEBI:29105"/>
    </ligand>
</feature>
<dbReference type="AlphaFoldDB" id="A0A9W7BIW0"/>
<reference evidence="10" key="1">
    <citation type="journal article" date="2023" name="Commun. Biol.">
        <title>Genome analysis of Parmales, the sister group of diatoms, reveals the evolutionary specialization of diatoms from phago-mixotrophs to photoautotrophs.</title>
        <authorList>
            <person name="Ban H."/>
            <person name="Sato S."/>
            <person name="Yoshikawa S."/>
            <person name="Yamada K."/>
            <person name="Nakamura Y."/>
            <person name="Ichinomiya M."/>
            <person name="Sato N."/>
            <person name="Blanc-Mathieu R."/>
            <person name="Endo H."/>
            <person name="Kuwata A."/>
            <person name="Ogata H."/>
        </authorList>
    </citation>
    <scope>NUCLEOTIDE SEQUENCE [LARGE SCALE GENOMIC DNA]</scope>
</reference>
<evidence type="ECO:0000256" key="3">
    <source>
        <dbReference type="PIRSR" id="PIRSR606823-1"/>
    </source>
</evidence>
<accession>A0A9W7BIW0</accession>
<sequence>MYQFLTLLVVLLAANAHAYKVGVGSADMTGPAAQVNFMGYAVPNQIGRGIHMRLHARAYVVVDDDDSRIAFVSIDGGMGSDLLNLKVLNKLSEALGDDSIYSYDNLAISGTHTHSGPAGFLQYVLYQFTSLGYVEETMDAFVEGISTAILEAHNNVQEGVSISYATGNKLLDSNINRSPSSYLLNPEAERALYEDEGDTDKNMLMLKFTGSDGEDVAMLNWFAVHGTCMNNTNKLISGDNKGLASYLFEREINGADVLPGKGKFVAAFASTNLGDVSPNTQGPICHSGPNEGQPCDFTSSTCKDDKGKDKNEACYSLGPGTNGNMVESTKIIATNQFNHAMEIYKNQAVNKVEGKVGYRHTFLDMRNRDVVLEDGSIGKTCPASLGYSFAAGTTDGPGMFDFTQGTNSSSPFWNVVSGFISKPTEEEIACQSPKPILLNTGDVEKPYEWDPATVPISVFQIGQFFILNVPGELTTMAGRRMRAHITKVLEDGGVVDPVVTIAGLTNTYTHYITTFEEYQAQRYEAASTLYGPHTLGAYMQEMERIVKDLLSGDESSTDSQPEDLTEAQISFVPPVIVDFVGIGPKFGDVKDDVEKSYGADEVVSASFHGANPRNNQRLEDTFLSIEKKGEGGEWVVKYVDGDWCTKFMWEGGVGHAGQSTASVEWDLSEAKEAGLEEGDYRICYFGTRKHATGNFEEFTGCSSEFAVEL</sequence>
<proteinExistence type="inferred from homology"/>
<feature type="signal peptide" evidence="6">
    <location>
        <begin position="1"/>
        <end position="18"/>
    </location>
</feature>
<dbReference type="GO" id="GO:0046512">
    <property type="term" value="P:sphingosine biosynthetic process"/>
    <property type="evidence" value="ECO:0007669"/>
    <property type="project" value="TreeGrafter"/>
</dbReference>
<dbReference type="GO" id="GO:0016020">
    <property type="term" value="C:membrane"/>
    <property type="evidence" value="ECO:0007669"/>
    <property type="project" value="GOC"/>
</dbReference>
<dbReference type="InterPro" id="IPR006823">
    <property type="entry name" value="Ceramidase_alk"/>
</dbReference>
<organism evidence="9 10">
    <name type="scientific">Triparma laevis f. inornata</name>
    <dbReference type="NCBI Taxonomy" id="1714386"/>
    <lineage>
        <taxon>Eukaryota</taxon>
        <taxon>Sar</taxon>
        <taxon>Stramenopiles</taxon>
        <taxon>Ochrophyta</taxon>
        <taxon>Bolidophyceae</taxon>
        <taxon>Parmales</taxon>
        <taxon>Triparmaceae</taxon>
        <taxon>Triparma</taxon>
    </lineage>
</organism>
<protein>
    <recommendedName>
        <fullName evidence="5">Neutral ceramidase</fullName>
        <ecNumber evidence="5">3.5.1.23</ecNumber>
    </recommendedName>
</protein>
<dbReference type="GO" id="GO:0042759">
    <property type="term" value="P:long-chain fatty acid biosynthetic process"/>
    <property type="evidence" value="ECO:0007669"/>
    <property type="project" value="TreeGrafter"/>
</dbReference>
<keyword evidence="5" id="KW-0746">Sphingolipid metabolism</keyword>
<dbReference type="GO" id="GO:0005576">
    <property type="term" value="C:extracellular region"/>
    <property type="evidence" value="ECO:0007669"/>
    <property type="project" value="TreeGrafter"/>
</dbReference>
<evidence type="ECO:0000313" key="10">
    <source>
        <dbReference type="Proteomes" id="UP001162640"/>
    </source>
</evidence>
<evidence type="ECO:0000256" key="4">
    <source>
        <dbReference type="PIRSR" id="PIRSR606823-2"/>
    </source>
</evidence>
<keyword evidence="6" id="KW-0732">Signal</keyword>
<keyword evidence="2 5" id="KW-0378">Hydrolase</keyword>
<keyword evidence="4" id="KW-0862">Zinc</keyword>
<evidence type="ECO:0000313" key="9">
    <source>
        <dbReference type="EMBL" id="GMH88725.1"/>
    </source>
</evidence>
<keyword evidence="5" id="KW-0443">Lipid metabolism</keyword>
<dbReference type="Pfam" id="PF17048">
    <property type="entry name" value="Ceramidse_alk_C"/>
    <property type="match status" value="1"/>
</dbReference>
<dbReference type="Gene3D" id="2.60.40.2300">
    <property type="entry name" value="Neutral/alkaline non-lysosomal ceramidase, C-terminal domain"/>
    <property type="match status" value="1"/>
</dbReference>
<comment type="catalytic activity">
    <reaction evidence="5">
        <text>an N-acylsphing-4-enine + H2O = sphing-4-enine + a fatty acid</text>
        <dbReference type="Rhea" id="RHEA:20856"/>
        <dbReference type="ChEBI" id="CHEBI:15377"/>
        <dbReference type="ChEBI" id="CHEBI:28868"/>
        <dbReference type="ChEBI" id="CHEBI:52639"/>
        <dbReference type="ChEBI" id="CHEBI:57756"/>
        <dbReference type="EC" id="3.5.1.23"/>
    </reaction>
</comment>
<feature type="active site" description="Nucleophile" evidence="3">
    <location>
        <position position="277"/>
    </location>
</feature>
<gene>
    <name evidence="9" type="ORF">TL16_g11240</name>
</gene>
<dbReference type="Pfam" id="PF04734">
    <property type="entry name" value="Ceramidase_alk"/>
    <property type="match status" value="1"/>
</dbReference>
<comment type="cofactor">
    <cofactor evidence="4">
        <name>Zn(2+)</name>
        <dbReference type="ChEBI" id="CHEBI:29105"/>
    </cofactor>
    <text evidence="4">Binds 1 zinc ion per subunit.</text>
</comment>
<dbReference type="InterPro" id="IPR031329">
    <property type="entry name" value="NEUT/ALK_ceramidase_N"/>
</dbReference>
<feature type="binding site" evidence="4">
    <location>
        <position position="511"/>
    </location>
    <ligand>
        <name>Zn(2+)</name>
        <dbReference type="ChEBI" id="CHEBI:29105"/>
    </ligand>
</feature>
<dbReference type="GO" id="GO:0046514">
    <property type="term" value="P:ceramide catabolic process"/>
    <property type="evidence" value="ECO:0007669"/>
    <property type="project" value="InterPro"/>
</dbReference>
<feature type="binding site" evidence="4">
    <location>
        <position position="112"/>
    </location>
    <ligand>
        <name>Zn(2+)</name>
        <dbReference type="ChEBI" id="CHEBI:29105"/>
    </ligand>
</feature>
<dbReference type="InterPro" id="IPR038445">
    <property type="entry name" value="NCDase_C_sf"/>
</dbReference>
<dbReference type="EMBL" id="BLQM01000417">
    <property type="protein sequence ID" value="GMH88725.1"/>
    <property type="molecule type" value="Genomic_DNA"/>
</dbReference>
<dbReference type="GO" id="GO:0046872">
    <property type="term" value="F:metal ion binding"/>
    <property type="evidence" value="ECO:0007669"/>
    <property type="project" value="UniProtKB-KW"/>
</dbReference>
<dbReference type="PANTHER" id="PTHR12670:SF1">
    <property type="entry name" value="NEUTRAL CERAMIDASE"/>
    <property type="match status" value="1"/>
</dbReference>
<feature type="domain" description="Neutral/alkaline non-lysosomal ceramidase N-terminal" evidence="7">
    <location>
        <begin position="19"/>
        <end position="540"/>
    </location>
</feature>
<feature type="chain" id="PRO_5040894086" description="Neutral ceramidase" evidence="6">
    <location>
        <begin position="19"/>
        <end position="709"/>
    </location>
</feature>
<evidence type="ECO:0000256" key="5">
    <source>
        <dbReference type="RuleBase" id="RU366019"/>
    </source>
</evidence>
<dbReference type="Proteomes" id="UP001162640">
    <property type="component" value="Unassembled WGS sequence"/>
</dbReference>
<evidence type="ECO:0000256" key="2">
    <source>
        <dbReference type="ARBA" id="ARBA00022801"/>
    </source>
</evidence>
<name>A0A9W7BIW0_9STRA</name>